<dbReference type="Gene3D" id="3.40.50.300">
    <property type="entry name" value="P-loop containing nucleotide triphosphate hydrolases"/>
    <property type="match status" value="1"/>
</dbReference>
<evidence type="ECO:0000256" key="2">
    <source>
        <dbReference type="ARBA" id="ARBA00022840"/>
    </source>
</evidence>
<accession>A0A7V5CTA9</accession>
<dbReference type="GO" id="GO:0004016">
    <property type="term" value="F:adenylate cyclase activity"/>
    <property type="evidence" value="ECO:0007669"/>
    <property type="project" value="TreeGrafter"/>
</dbReference>
<evidence type="ECO:0000259" key="6">
    <source>
        <dbReference type="PROSITE" id="PS51755"/>
    </source>
</evidence>
<evidence type="ECO:0000256" key="1">
    <source>
        <dbReference type="ARBA" id="ARBA00022741"/>
    </source>
</evidence>
<dbReference type="SUPFAM" id="SSF46894">
    <property type="entry name" value="C-terminal effector domain of the bipartite response regulators"/>
    <property type="match status" value="1"/>
</dbReference>
<keyword evidence="3 4" id="KW-0238">DNA-binding</keyword>
<dbReference type="Pfam" id="PF00486">
    <property type="entry name" value="Trans_reg_C"/>
    <property type="match status" value="1"/>
</dbReference>
<keyword evidence="1" id="KW-0547">Nucleotide-binding</keyword>
<feature type="DNA-binding region" description="OmpR/PhoB-type" evidence="4">
    <location>
        <begin position="5"/>
        <end position="103"/>
    </location>
</feature>
<keyword evidence="2" id="KW-0067">ATP-binding</keyword>
<dbReference type="AlphaFoldDB" id="A0A7V5CTA9"/>
<organism evidence="7">
    <name type="scientific">Acidobacterium capsulatum</name>
    <dbReference type="NCBI Taxonomy" id="33075"/>
    <lineage>
        <taxon>Bacteria</taxon>
        <taxon>Pseudomonadati</taxon>
        <taxon>Acidobacteriota</taxon>
        <taxon>Terriglobia</taxon>
        <taxon>Terriglobales</taxon>
        <taxon>Acidobacteriaceae</taxon>
        <taxon>Acidobacterium</taxon>
    </lineage>
</organism>
<dbReference type="PANTHER" id="PTHR16305">
    <property type="entry name" value="TESTICULAR SOLUBLE ADENYLYL CYCLASE"/>
    <property type="match status" value="1"/>
</dbReference>
<dbReference type="GO" id="GO:0003677">
    <property type="term" value="F:DNA binding"/>
    <property type="evidence" value="ECO:0007669"/>
    <property type="project" value="UniProtKB-UniRule"/>
</dbReference>
<protein>
    <recommendedName>
        <fullName evidence="6">OmpR/PhoB-type domain-containing protein</fullName>
    </recommendedName>
</protein>
<dbReference type="InterPro" id="IPR001867">
    <property type="entry name" value="OmpR/PhoB-type_DNA-bd"/>
</dbReference>
<sequence length="597" mass="64732">MECPGPMKQFGAFRLDAGNQCLWRGSKRIAVRPRPFAVLEYLVEHPGRLVTHDEILDALWPETFVQPQILRTYVLDLRKVLGDDAGEPKYIETLPKRGYQFVAAVSTYLPSSPKAADAAAVPDAALAAPALAGREAELARLRAEFRSASGGQRRVVWVTGETGMGKTTLVDAFAGELEASGSATIARGQCVDGLAAREPYYPVTEALRALCASTSAETACAALARLAPAWLSAVGRGGAGERMVAPQERLPGNVMAALEAVAADAPLLLVLEDLQWADTYTLDLISALARRRAPAKLLVVATVRTLDAAAMPDSQRLMQELVTRHLSSEICLQPLTLRSMQTLLAAKLGQAELPAGLAGFVHRHSEGNPLFAVALLEHLMGERILVQEQEAGPWKARAPFETVERRVPSGLAQMIALEMEQLSAEEQTLLEAGSLMGVAFPAWAVAAALERDAAEAEEACEDLARRVHFIHRGGVDELPDGSRSTFFVFVHGLYREVLYDRQTAARRGRRHGRIARRLEELFAGREADVAREIAQHFEAAGEWRPAVDALLAAARRAGERQAQDEAAELRRQALALAGNLREAERQAVLESLGEPAL</sequence>
<dbReference type="GO" id="GO:0006355">
    <property type="term" value="P:regulation of DNA-templated transcription"/>
    <property type="evidence" value="ECO:0007669"/>
    <property type="project" value="InterPro"/>
</dbReference>
<dbReference type="GO" id="GO:0000160">
    <property type="term" value="P:phosphorelay signal transduction system"/>
    <property type="evidence" value="ECO:0007669"/>
    <property type="project" value="InterPro"/>
</dbReference>
<dbReference type="CDD" id="cd00383">
    <property type="entry name" value="trans_reg_C"/>
    <property type="match status" value="1"/>
</dbReference>
<dbReference type="GO" id="GO:0005737">
    <property type="term" value="C:cytoplasm"/>
    <property type="evidence" value="ECO:0007669"/>
    <property type="project" value="TreeGrafter"/>
</dbReference>
<feature type="domain" description="OmpR/PhoB-type" evidence="6">
    <location>
        <begin position="5"/>
        <end position="103"/>
    </location>
</feature>
<reference evidence="7" key="1">
    <citation type="journal article" date="2020" name="mSystems">
        <title>Genome- and Community-Level Interaction Insights into Carbon Utilization and Element Cycling Functions of Hydrothermarchaeota in Hydrothermal Sediment.</title>
        <authorList>
            <person name="Zhou Z."/>
            <person name="Liu Y."/>
            <person name="Xu W."/>
            <person name="Pan J."/>
            <person name="Luo Z.H."/>
            <person name="Li M."/>
        </authorList>
    </citation>
    <scope>NUCLEOTIDE SEQUENCE [LARGE SCALE GENOMIC DNA]</scope>
    <source>
        <strain evidence="7">SpSt-855</strain>
    </source>
</reference>
<dbReference type="PANTHER" id="PTHR16305:SF35">
    <property type="entry name" value="TRANSCRIPTIONAL ACTIVATOR DOMAIN"/>
    <property type="match status" value="1"/>
</dbReference>
<gene>
    <name evidence="7" type="ORF">ENW50_06740</name>
</gene>
<feature type="coiled-coil region" evidence="5">
    <location>
        <begin position="559"/>
        <end position="586"/>
    </location>
</feature>
<dbReference type="InterPro" id="IPR027417">
    <property type="entry name" value="P-loop_NTPase"/>
</dbReference>
<comment type="caution">
    <text evidence="7">The sequence shown here is derived from an EMBL/GenBank/DDBJ whole genome shotgun (WGS) entry which is preliminary data.</text>
</comment>
<evidence type="ECO:0000256" key="3">
    <source>
        <dbReference type="ARBA" id="ARBA00023125"/>
    </source>
</evidence>
<proteinExistence type="predicted"/>
<dbReference type="EMBL" id="DTKL01000039">
    <property type="protein sequence ID" value="HGY94367.1"/>
    <property type="molecule type" value="Genomic_DNA"/>
</dbReference>
<evidence type="ECO:0000313" key="7">
    <source>
        <dbReference type="EMBL" id="HGY94367.1"/>
    </source>
</evidence>
<evidence type="ECO:0000256" key="5">
    <source>
        <dbReference type="SAM" id="Coils"/>
    </source>
</evidence>
<dbReference type="Gene3D" id="1.10.10.10">
    <property type="entry name" value="Winged helix-like DNA-binding domain superfamily/Winged helix DNA-binding domain"/>
    <property type="match status" value="1"/>
</dbReference>
<dbReference type="SUPFAM" id="SSF52540">
    <property type="entry name" value="P-loop containing nucleoside triphosphate hydrolases"/>
    <property type="match status" value="1"/>
</dbReference>
<name>A0A7V5CTA9_9BACT</name>
<dbReference type="Pfam" id="PF13191">
    <property type="entry name" value="AAA_16"/>
    <property type="match status" value="1"/>
</dbReference>
<dbReference type="InterPro" id="IPR036388">
    <property type="entry name" value="WH-like_DNA-bd_sf"/>
</dbReference>
<dbReference type="InterPro" id="IPR041664">
    <property type="entry name" value="AAA_16"/>
</dbReference>
<dbReference type="GO" id="GO:0005524">
    <property type="term" value="F:ATP binding"/>
    <property type="evidence" value="ECO:0007669"/>
    <property type="project" value="UniProtKB-KW"/>
</dbReference>
<dbReference type="InterPro" id="IPR016032">
    <property type="entry name" value="Sig_transdc_resp-reg_C-effctor"/>
</dbReference>
<dbReference type="PROSITE" id="PS51755">
    <property type="entry name" value="OMPR_PHOB"/>
    <property type="match status" value="1"/>
</dbReference>
<keyword evidence="5" id="KW-0175">Coiled coil</keyword>
<dbReference type="SMART" id="SM00862">
    <property type="entry name" value="Trans_reg_C"/>
    <property type="match status" value="1"/>
</dbReference>
<evidence type="ECO:0000256" key="4">
    <source>
        <dbReference type="PROSITE-ProRule" id="PRU01091"/>
    </source>
</evidence>